<evidence type="ECO:0000259" key="8">
    <source>
        <dbReference type="Pfam" id="PF13382"/>
    </source>
</evidence>
<dbReference type="NCBIfam" id="TIGR01178">
    <property type="entry name" value="ade"/>
    <property type="match status" value="1"/>
</dbReference>
<evidence type="ECO:0000256" key="6">
    <source>
        <dbReference type="HAMAP-Rule" id="MF_01518"/>
    </source>
</evidence>
<comment type="cofactor">
    <cofactor evidence="6">
        <name>Mn(2+)</name>
        <dbReference type="ChEBI" id="CHEBI:29035"/>
    </cofactor>
</comment>
<name>A0ABS9UAX3_9BACL</name>
<protein>
    <recommendedName>
        <fullName evidence="2 6">Adenine deaminase</fullName>
        <shortName evidence="6">Adenase</shortName>
        <shortName evidence="6">Adenine aminase</shortName>
        <ecNumber evidence="2 6">3.5.4.2</ecNumber>
    </recommendedName>
</protein>
<evidence type="ECO:0000256" key="3">
    <source>
        <dbReference type="ARBA" id="ARBA00022801"/>
    </source>
</evidence>
<dbReference type="EMBL" id="JAKZFC010000001">
    <property type="protein sequence ID" value="MCH7321358.1"/>
    <property type="molecule type" value="Genomic_DNA"/>
</dbReference>
<dbReference type="Proteomes" id="UP001316087">
    <property type="component" value="Unassembled WGS sequence"/>
</dbReference>
<evidence type="ECO:0000313" key="9">
    <source>
        <dbReference type="EMBL" id="MCH7321358.1"/>
    </source>
</evidence>
<organism evidence="9 10">
    <name type="scientific">Solibacillus palustris</name>
    <dbReference type="NCBI Taxonomy" id="2908203"/>
    <lineage>
        <taxon>Bacteria</taxon>
        <taxon>Bacillati</taxon>
        <taxon>Bacillota</taxon>
        <taxon>Bacilli</taxon>
        <taxon>Bacillales</taxon>
        <taxon>Caryophanaceae</taxon>
        <taxon>Solibacillus</taxon>
    </lineage>
</organism>
<comment type="caution">
    <text evidence="9">The sequence shown here is derived from an EMBL/GenBank/DDBJ whole genome shotgun (WGS) entry which is preliminary data.</text>
</comment>
<evidence type="ECO:0000256" key="2">
    <source>
        <dbReference type="ARBA" id="ARBA00012782"/>
    </source>
</evidence>
<sequence length="575" mass="62369">MKKLIAISQHQIEADFILRNAMVADVFLLQWKKADLVVANGRIIAVDSEGNYKAKHEENANGRYCIPGLIDAHIHIESSMLTPEHFSRILLPHGVTTAITDPHEIANVAGTKGLSYMIDEARHALMDIYYMLPSSVPATSFEHAGAILKAADLAQFTKDEQVLGLAEVMDFAAVLNGDDDMLEKIQLGLDNDMIIDGHAAGLNAKQITGYRAANIHTDHECVNAEEAIERVTQGMFVLMREGSAAKNVRAILPAVSAQNARRFAFCTDDKHLDEIIEEGTINASIAIAIKEGMEPLQAIQIASLNAAECYRLHNVGALAAGFQADFVLLDDLETMQIAAVWKRGEKVAENGVMLSSAATLTEVPASILQSVQLPNITVEDFKLPLTQSLVNIIEIIPHQIITKKLTAHVDVVDGEFVPSIDKDYLKIAVFERHLQRGTKSVAIVHGLGLQAGAVATTISHDSHNAIVVGTNDEDMATALNALQEMQGGLIVVKDGKVLAQMALPIGGIMTNVDASIATKELHAVHEALHILHPTLSFHLFLTLSFLALPVIPSLKLTDTGLFDVEAFEHINIEVK</sequence>
<dbReference type="InterPro" id="IPR032466">
    <property type="entry name" value="Metal_Hydrolase"/>
</dbReference>
<proteinExistence type="inferred from homology"/>
<comment type="catalytic activity">
    <reaction evidence="5 6">
        <text>adenine + H2O + H(+) = hypoxanthine + NH4(+)</text>
        <dbReference type="Rhea" id="RHEA:23688"/>
        <dbReference type="ChEBI" id="CHEBI:15377"/>
        <dbReference type="ChEBI" id="CHEBI:15378"/>
        <dbReference type="ChEBI" id="CHEBI:16708"/>
        <dbReference type="ChEBI" id="CHEBI:17368"/>
        <dbReference type="ChEBI" id="CHEBI:28938"/>
        <dbReference type="EC" id="3.5.4.2"/>
    </reaction>
</comment>
<dbReference type="CDD" id="cd01295">
    <property type="entry name" value="AdeC"/>
    <property type="match status" value="1"/>
</dbReference>
<dbReference type="GO" id="GO:0000034">
    <property type="term" value="F:adenine deaminase activity"/>
    <property type="evidence" value="ECO:0007669"/>
    <property type="project" value="UniProtKB-EC"/>
</dbReference>
<dbReference type="Gene3D" id="3.20.20.140">
    <property type="entry name" value="Metal-dependent hydrolases"/>
    <property type="match status" value="1"/>
</dbReference>
<evidence type="ECO:0000259" key="7">
    <source>
        <dbReference type="Pfam" id="PF01979"/>
    </source>
</evidence>
<dbReference type="SUPFAM" id="SSF51338">
    <property type="entry name" value="Composite domain of metallo-dependent hydrolases"/>
    <property type="match status" value="1"/>
</dbReference>
<feature type="domain" description="Amidohydrolase-related" evidence="7">
    <location>
        <begin position="66"/>
        <end position="346"/>
    </location>
</feature>
<dbReference type="HAMAP" id="MF_01518">
    <property type="entry name" value="Adenine_deamin"/>
    <property type="match status" value="1"/>
</dbReference>
<evidence type="ECO:0000313" key="10">
    <source>
        <dbReference type="Proteomes" id="UP001316087"/>
    </source>
</evidence>
<dbReference type="Pfam" id="PF01979">
    <property type="entry name" value="Amidohydro_1"/>
    <property type="match status" value="1"/>
</dbReference>
<dbReference type="PANTHER" id="PTHR11113:SF2">
    <property type="entry name" value="ADENINE DEAMINASE"/>
    <property type="match status" value="1"/>
</dbReference>
<evidence type="ECO:0000256" key="1">
    <source>
        <dbReference type="ARBA" id="ARBA00006773"/>
    </source>
</evidence>
<keyword evidence="3 6" id="KW-0378">Hydrolase</keyword>
<comment type="similarity">
    <text evidence="1 6">Belongs to the metallo-dependent hydrolases superfamily. Adenine deaminase family.</text>
</comment>
<dbReference type="RefSeq" id="WP_241368387.1">
    <property type="nucleotide sequence ID" value="NZ_JAKZFC010000001.1"/>
</dbReference>
<dbReference type="Pfam" id="PF13382">
    <property type="entry name" value="Adenine_deam_C"/>
    <property type="match status" value="1"/>
</dbReference>
<reference evidence="9 10" key="1">
    <citation type="submission" date="2022-03" db="EMBL/GenBank/DDBJ databases">
        <authorList>
            <person name="Jo J.-H."/>
            <person name="Im W.-T."/>
        </authorList>
    </citation>
    <scope>NUCLEOTIDE SEQUENCE [LARGE SCALE GENOMIC DNA]</scope>
    <source>
        <strain evidence="9 10">MA9</strain>
    </source>
</reference>
<evidence type="ECO:0000256" key="5">
    <source>
        <dbReference type="ARBA" id="ARBA00047720"/>
    </source>
</evidence>
<dbReference type="EC" id="3.5.4.2" evidence="2 6"/>
<dbReference type="InterPro" id="IPR026912">
    <property type="entry name" value="Adenine_deam_C"/>
</dbReference>
<keyword evidence="4 6" id="KW-0464">Manganese</keyword>
<dbReference type="SUPFAM" id="SSF51556">
    <property type="entry name" value="Metallo-dependent hydrolases"/>
    <property type="match status" value="1"/>
</dbReference>
<dbReference type="Gene3D" id="2.30.40.10">
    <property type="entry name" value="Urease, subunit C, domain 1"/>
    <property type="match status" value="1"/>
</dbReference>
<evidence type="ECO:0000256" key="4">
    <source>
        <dbReference type="ARBA" id="ARBA00023211"/>
    </source>
</evidence>
<gene>
    <name evidence="6 9" type="primary">ade</name>
    <name evidence="9" type="ORF">LZ480_05580</name>
</gene>
<dbReference type="InterPro" id="IPR011059">
    <property type="entry name" value="Metal-dep_hydrolase_composite"/>
</dbReference>
<accession>A0ABS9UAX3</accession>
<feature type="domain" description="Adenine deaminase C-terminal" evidence="8">
    <location>
        <begin position="399"/>
        <end position="568"/>
    </location>
</feature>
<dbReference type="InterPro" id="IPR006679">
    <property type="entry name" value="Adenine_deam"/>
</dbReference>
<dbReference type="InterPro" id="IPR006680">
    <property type="entry name" value="Amidohydro-rel"/>
</dbReference>
<dbReference type="PANTHER" id="PTHR11113">
    <property type="entry name" value="N-ACETYLGLUCOSAMINE-6-PHOSPHATE DEACETYLASE"/>
    <property type="match status" value="1"/>
</dbReference>
<keyword evidence="10" id="KW-1185">Reference proteome</keyword>